<dbReference type="EMBL" id="SBIW01000006">
    <property type="protein sequence ID" value="RWY51254.1"/>
    <property type="molecule type" value="Genomic_DNA"/>
</dbReference>
<keyword evidence="6" id="KW-0238">DNA-binding</keyword>
<dbReference type="Pfam" id="PF02586">
    <property type="entry name" value="SRAP"/>
    <property type="match status" value="1"/>
</dbReference>
<evidence type="ECO:0000256" key="5">
    <source>
        <dbReference type="ARBA" id="ARBA00023124"/>
    </source>
</evidence>
<dbReference type="GO" id="GO:0008233">
    <property type="term" value="F:peptidase activity"/>
    <property type="evidence" value="ECO:0007669"/>
    <property type="project" value="UniProtKB-KW"/>
</dbReference>
<evidence type="ECO:0000256" key="1">
    <source>
        <dbReference type="ARBA" id="ARBA00008136"/>
    </source>
</evidence>
<keyword evidence="3" id="KW-0227">DNA damage</keyword>
<evidence type="ECO:0000313" key="9">
    <source>
        <dbReference type="EMBL" id="RWY51254.1"/>
    </source>
</evidence>
<evidence type="ECO:0000256" key="3">
    <source>
        <dbReference type="ARBA" id="ARBA00022763"/>
    </source>
</evidence>
<comment type="similarity">
    <text evidence="1 8">Belongs to the SOS response-associated peptidase family.</text>
</comment>
<dbReference type="GO" id="GO:0016829">
    <property type="term" value="F:lyase activity"/>
    <property type="evidence" value="ECO:0007669"/>
    <property type="project" value="UniProtKB-KW"/>
</dbReference>
<accession>A0A3S3YVG8</accession>
<keyword evidence="4 8" id="KW-0378">Hydrolase</keyword>
<sequence length="273" mass="32316">MCYYNGQKVSRAEFIRLLNLERSVKKYDFLNVKLHHGFNYGNVAVLKRTEDETNFDIVQMEWGFIPPYWKNREEVKKNRAGYVDPVTKKFVQYLTMNAKAEEMLFPRKMYRDAALKRRCLVLSTGFFEWRDIYPKNKRTGEPVKKAVKYPYYISLKEHEYFYMAGIWQAWTDQETGEHIETVSVVTTAANGLMREIHNGKLRMPTILNDELAYEWMFGDLSEERITEIASTQYSSKEMEFCSVDKSFRESEEPATPFEYKEEDLPAFETAFAD</sequence>
<protein>
    <recommendedName>
        <fullName evidence="8">Abasic site processing protein</fullName>
        <ecNumber evidence="8">3.4.-.-</ecNumber>
    </recommendedName>
</protein>
<evidence type="ECO:0000256" key="6">
    <source>
        <dbReference type="ARBA" id="ARBA00023125"/>
    </source>
</evidence>
<reference evidence="9 10" key="1">
    <citation type="submission" date="2019-01" db="EMBL/GenBank/DDBJ databases">
        <title>Mucilaginibacter antarcticum sp. nov., isolated from antarctic soil.</title>
        <authorList>
            <person name="Yan Y.-Q."/>
            <person name="Du Z.-J."/>
        </authorList>
    </citation>
    <scope>NUCLEOTIDE SEQUENCE [LARGE SCALE GENOMIC DNA]</scope>
    <source>
        <strain evidence="9 10">F01003</strain>
    </source>
</reference>
<dbReference type="PANTHER" id="PTHR13604:SF0">
    <property type="entry name" value="ABASIC SITE PROCESSING PROTEIN HMCES"/>
    <property type="match status" value="1"/>
</dbReference>
<evidence type="ECO:0000256" key="4">
    <source>
        <dbReference type="ARBA" id="ARBA00022801"/>
    </source>
</evidence>
<organism evidence="9 10">
    <name type="scientific">Mucilaginibacter gilvus</name>
    <dbReference type="NCBI Taxonomy" id="2305909"/>
    <lineage>
        <taxon>Bacteria</taxon>
        <taxon>Pseudomonadati</taxon>
        <taxon>Bacteroidota</taxon>
        <taxon>Sphingobacteriia</taxon>
        <taxon>Sphingobacteriales</taxon>
        <taxon>Sphingobacteriaceae</taxon>
        <taxon>Mucilaginibacter</taxon>
    </lineage>
</organism>
<dbReference type="PANTHER" id="PTHR13604">
    <property type="entry name" value="DC12-RELATED"/>
    <property type="match status" value="1"/>
</dbReference>
<evidence type="ECO:0000256" key="2">
    <source>
        <dbReference type="ARBA" id="ARBA00022670"/>
    </source>
</evidence>
<dbReference type="GO" id="GO:0006508">
    <property type="term" value="P:proteolysis"/>
    <property type="evidence" value="ECO:0007669"/>
    <property type="project" value="UniProtKB-KW"/>
</dbReference>
<name>A0A3S3YVG8_9SPHI</name>
<dbReference type="EC" id="3.4.-.-" evidence="8"/>
<keyword evidence="10" id="KW-1185">Reference proteome</keyword>
<dbReference type="Proteomes" id="UP000286701">
    <property type="component" value="Unassembled WGS sequence"/>
</dbReference>
<dbReference type="GO" id="GO:0003697">
    <property type="term" value="F:single-stranded DNA binding"/>
    <property type="evidence" value="ECO:0007669"/>
    <property type="project" value="InterPro"/>
</dbReference>
<gene>
    <name evidence="9" type="ORF">EPL05_14430</name>
</gene>
<comment type="caution">
    <text evidence="9">The sequence shown here is derived from an EMBL/GenBank/DDBJ whole genome shotgun (WGS) entry which is preliminary data.</text>
</comment>
<dbReference type="InterPro" id="IPR003738">
    <property type="entry name" value="SRAP"/>
</dbReference>
<proteinExistence type="inferred from homology"/>
<dbReference type="InterPro" id="IPR036590">
    <property type="entry name" value="SRAP-like"/>
</dbReference>
<dbReference type="AlphaFoldDB" id="A0A3S3YVG8"/>
<dbReference type="OrthoDB" id="9782620at2"/>
<dbReference type="GO" id="GO:0106300">
    <property type="term" value="P:protein-DNA covalent cross-linking repair"/>
    <property type="evidence" value="ECO:0007669"/>
    <property type="project" value="InterPro"/>
</dbReference>
<dbReference type="Gene3D" id="3.90.1680.10">
    <property type="entry name" value="SOS response associated peptidase-like"/>
    <property type="match status" value="1"/>
</dbReference>
<keyword evidence="7" id="KW-0456">Lyase</keyword>
<evidence type="ECO:0000256" key="7">
    <source>
        <dbReference type="ARBA" id="ARBA00023239"/>
    </source>
</evidence>
<keyword evidence="5" id="KW-0190">Covalent protein-DNA linkage</keyword>
<evidence type="ECO:0000256" key="8">
    <source>
        <dbReference type="RuleBase" id="RU364100"/>
    </source>
</evidence>
<dbReference type="RefSeq" id="WP_128534672.1">
    <property type="nucleotide sequence ID" value="NZ_SBIW01000006.1"/>
</dbReference>
<keyword evidence="2 8" id="KW-0645">Protease</keyword>
<dbReference type="SUPFAM" id="SSF143081">
    <property type="entry name" value="BB1717-like"/>
    <property type="match status" value="1"/>
</dbReference>
<evidence type="ECO:0000313" key="10">
    <source>
        <dbReference type="Proteomes" id="UP000286701"/>
    </source>
</evidence>